<evidence type="ECO:0000256" key="1">
    <source>
        <dbReference type="SAM" id="MobiDB-lite"/>
    </source>
</evidence>
<feature type="compositionally biased region" description="Polar residues" evidence="1">
    <location>
        <begin position="60"/>
        <end position="73"/>
    </location>
</feature>
<dbReference type="AlphaFoldDB" id="A0A0G4GNY7"/>
<dbReference type="VEuPathDB" id="CryptoDB:Cvel_4982"/>
<name>A0A0G4GNY7_9ALVE</name>
<accession>A0A0G4GNY7</accession>
<dbReference type="PhylomeDB" id="A0A0G4GNY7"/>
<feature type="region of interest" description="Disordered" evidence="1">
    <location>
        <begin position="37"/>
        <end position="104"/>
    </location>
</feature>
<dbReference type="EMBL" id="CDMZ01001391">
    <property type="protein sequence ID" value="CEM31884.1"/>
    <property type="molecule type" value="Genomic_DNA"/>
</dbReference>
<feature type="compositionally biased region" description="Basic and acidic residues" evidence="1">
    <location>
        <begin position="78"/>
        <end position="89"/>
    </location>
</feature>
<evidence type="ECO:0000313" key="2">
    <source>
        <dbReference type="EMBL" id="CEM31884.1"/>
    </source>
</evidence>
<protein>
    <submittedName>
        <fullName evidence="2">Uncharacterized protein</fullName>
    </submittedName>
</protein>
<sequence>MDDGERSVVGDGPAHFSSSFDSMIFYADVPRAAVQQLGQQHVGRGGAQSAGLSSSLSGLNDTGLQPRTTNPGLSVQRRGGEGEEKEARESMVSAGKPAEVEEEEIPVPEDGVWIGRDFGSEEQEADRVQAAQEVDGVQGAQEVGGEDEVEKTNERIAELQSKLQQLIKEKEKRRWPLPRIVEVDPEVIERIRNHVNPRKGHIDASKEEVKEGSHSSAMLKELQSFVDEQVFRRGRQMPRKKKAIKTRWVLT</sequence>
<proteinExistence type="predicted"/>
<reference evidence="2" key="1">
    <citation type="submission" date="2014-11" db="EMBL/GenBank/DDBJ databases">
        <authorList>
            <person name="Otto D Thomas"/>
            <person name="Naeem Raeece"/>
        </authorList>
    </citation>
    <scope>NUCLEOTIDE SEQUENCE</scope>
</reference>
<gene>
    <name evidence="2" type="ORF">Cvel_4982</name>
</gene>
<feature type="compositionally biased region" description="Low complexity" evidence="1">
    <location>
        <begin position="49"/>
        <end position="59"/>
    </location>
</feature>
<organism evidence="2">
    <name type="scientific">Chromera velia CCMP2878</name>
    <dbReference type="NCBI Taxonomy" id="1169474"/>
    <lineage>
        <taxon>Eukaryota</taxon>
        <taxon>Sar</taxon>
        <taxon>Alveolata</taxon>
        <taxon>Colpodellida</taxon>
        <taxon>Chromeraceae</taxon>
        <taxon>Chromera</taxon>
    </lineage>
</organism>